<dbReference type="InterPro" id="IPR006162">
    <property type="entry name" value="Ppantetheine_attach_site"/>
</dbReference>
<dbReference type="PANTHER" id="PTHR45527">
    <property type="entry name" value="NONRIBOSOMAL PEPTIDE SYNTHETASE"/>
    <property type="match status" value="1"/>
</dbReference>
<evidence type="ECO:0000256" key="2">
    <source>
        <dbReference type="ARBA" id="ARBA00022553"/>
    </source>
</evidence>
<evidence type="ECO:0000313" key="6">
    <source>
        <dbReference type="EMBL" id="MCD2195119.1"/>
    </source>
</evidence>
<feature type="region of interest" description="Disordered" evidence="3">
    <location>
        <begin position="867"/>
        <end position="897"/>
    </location>
</feature>
<dbReference type="Gene3D" id="3.40.50.12780">
    <property type="entry name" value="N-terminal domain of ligase-like"/>
    <property type="match status" value="1"/>
</dbReference>
<feature type="transmembrane region" description="Helical" evidence="4">
    <location>
        <begin position="906"/>
        <end position="931"/>
    </location>
</feature>
<dbReference type="CDD" id="cd05930">
    <property type="entry name" value="A_NRPS"/>
    <property type="match status" value="1"/>
</dbReference>
<dbReference type="Pfam" id="PF00501">
    <property type="entry name" value="AMP-binding"/>
    <property type="match status" value="1"/>
</dbReference>
<evidence type="ECO:0000313" key="7">
    <source>
        <dbReference type="Proteomes" id="UP001199469"/>
    </source>
</evidence>
<dbReference type="InterPro" id="IPR036736">
    <property type="entry name" value="ACP-like_sf"/>
</dbReference>
<dbReference type="Pfam" id="PF00550">
    <property type="entry name" value="PP-binding"/>
    <property type="match status" value="1"/>
</dbReference>
<keyword evidence="1" id="KW-0596">Phosphopantetheine</keyword>
<feature type="region of interest" description="Disordered" evidence="3">
    <location>
        <begin position="1"/>
        <end position="88"/>
    </location>
</feature>
<dbReference type="InterPro" id="IPR011004">
    <property type="entry name" value="Trimer_LpxA-like_sf"/>
</dbReference>
<dbReference type="InterPro" id="IPR042099">
    <property type="entry name" value="ANL_N_sf"/>
</dbReference>
<organism evidence="6 7">
    <name type="scientific">Actinomycetospora endophytica</name>
    <dbReference type="NCBI Taxonomy" id="2291215"/>
    <lineage>
        <taxon>Bacteria</taxon>
        <taxon>Bacillati</taxon>
        <taxon>Actinomycetota</taxon>
        <taxon>Actinomycetes</taxon>
        <taxon>Pseudonocardiales</taxon>
        <taxon>Pseudonocardiaceae</taxon>
        <taxon>Actinomycetospora</taxon>
    </lineage>
</organism>
<dbReference type="PROSITE" id="PS00012">
    <property type="entry name" value="PHOSPHOPANTETHEINE"/>
    <property type="match status" value="1"/>
</dbReference>
<evidence type="ECO:0000256" key="4">
    <source>
        <dbReference type="SAM" id="Phobius"/>
    </source>
</evidence>
<keyword evidence="4" id="KW-0472">Membrane</keyword>
<dbReference type="PROSITE" id="PS50075">
    <property type="entry name" value="CARRIER"/>
    <property type="match status" value="1"/>
</dbReference>
<dbReference type="Gene3D" id="3.30.300.30">
    <property type="match status" value="1"/>
</dbReference>
<proteinExistence type="predicted"/>
<dbReference type="InterPro" id="IPR009081">
    <property type="entry name" value="PP-bd_ACP"/>
</dbReference>
<dbReference type="SUPFAM" id="SSF56801">
    <property type="entry name" value="Acetyl-CoA synthetase-like"/>
    <property type="match status" value="1"/>
</dbReference>
<dbReference type="Pfam" id="PF13193">
    <property type="entry name" value="AMP-binding_C"/>
    <property type="match status" value="1"/>
</dbReference>
<dbReference type="EMBL" id="JAJNDB010000003">
    <property type="protein sequence ID" value="MCD2195119.1"/>
    <property type="molecule type" value="Genomic_DNA"/>
</dbReference>
<evidence type="ECO:0000259" key="5">
    <source>
        <dbReference type="PROSITE" id="PS50075"/>
    </source>
</evidence>
<reference evidence="6 7" key="1">
    <citation type="submission" date="2021-11" db="EMBL/GenBank/DDBJ databases">
        <title>Draft genome sequence of Actinomycetospora sp. SF1 isolated from the rhizosphere soil.</title>
        <authorList>
            <person name="Duangmal K."/>
            <person name="Chantavorakit T."/>
        </authorList>
    </citation>
    <scope>NUCLEOTIDE SEQUENCE [LARGE SCALE GENOMIC DNA]</scope>
    <source>
        <strain evidence="6 7">TBRC 5722</strain>
    </source>
</reference>
<dbReference type="InterPro" id="IPR020845">
    <property type="entry name" value="AMP-binding_CS"/>
</dbReference>
<keyword evidence="7" id="KW-1185">Reference proteome</keyword>
<feature type="compositionally biased region" description="Pro residues" evidence="3">
    <location>
        <begin position="21"/>
        <end position="38"/>
    </location>
</feature>
<feature type="transmembrane region" description="Helical" evidence="4">
    <location>
        <begin position="951"/>
        <end position="976"/>
    </location>
</feature>
<feature type="transmembrane region" description="Helical" evidence="4">
    <location>
        <begin position="1199"/>
        <end position="1221"/>
    </location>
</feature>
<sequence length="1383" mass="144929">MHPVGVGPAPTGALPARTGAPPSPPRGLPAPGAPPSPPHGFAAPGAPPSPPGGVPAVRPDADSPTVRRPRRPAVPPPGAVHLGGSSAPPRTLLDVLATTAAAYPDRPAIDDGTRTLDYAALRSEANRVAVLLAAHGVGRGDRVGIRVASGTADLYVAVLGVLAVGAAYVPVDAEDPADRADLVFARAEVRGVLTDAETYETRRGGPPALPPGRPLPSDDAWIIFTSGTTGTPKGVAVSHRSAAAFVDAEARLFLRHRPLGPGDRVMASLSVGFDASCEEMWLAWRHGACLVPAPRSLVRSGAEIGDWLAARDITVVSTVPTLAGLWSAEQCRGLRLLILGGEACPDQLAHRLAAVCDEVWNTYGPTETTVVACASRLRPGEPVRIGLPLAGWQLAVVDPERGHPVRPGEVGELVIAGVGTARYLDPEKDAAAFRPLPALGWGRAYRSGDLVRADREGLTYVGRADSQVKIRGFRVELGEIEAVLGAVPGVAQAVVATHTPSSGVTELVGYYRVQHGVAVDEESLAARLRSALPAHMVPAYFQRLAEIPMMSSGKVDRAALPAPAARRGGAPGTVVAPATRTEESLAAAFAGVLDLERVSVESHLVDDLGANSLTLARVAAALRRDTDLPPVPIRLMYAHPTVRSLAAALAQATPGAAVGLPEHPPEPRVGTWMHRACGVLQLLVLAALALGGVLIANVDVDWVGPSQGFGELYLRVLAALAASGAVVCLLPIAAKWLLVGRCRPDTIRLWSLAYVRFWTVATLIRSCPLALFAGSPIYVLYLRALGARIGRGAVILSTTVPVCPDLIEIGDGAVVRRSVAFTGYQARAGALRTGRVRIGADAVVGEGSLLEIDTVVGDGARLAHASSVHTGQRVPDGRHWHGSPARPADHAPPTLPSAHCPRRRRVVAAVSEVGALLLVVPFLVACAITAGDALPAVGDAVLPGISGLGDPAFYLGALGVSLVLYLGAVALGLAAVCTLPRVLARVLVPGRVHPLYGVAHACQRAVSRVTNVPFFVRLLGDSSYVVGYLRALGYAMTDAGQTGSNVGAELRHENPYSITVGAGTMLSDGVDLVNTEQSATAFRTEHLAIGSRCFLGNVISVPPGARLDDDVFIGSKTSIPADGRVRSGIGLLGSPAFEIPRRRADEADFALSRTGLRRRLAQKNAHNLRTIVLFLLAQWVRVALLTILALVAVNLDDTVGISVVACAVLVAGPLNLAYGVLLERLSTRFRALRPQYCSIYDPYFWRHERFWKFSMQPSVLNGTPFKSTVWRLLGVRVGRRLFDDGASISEKSLVALGDDVTLNDGVVLQPHSMEDGVFKAAPIVVGSGAELEPLAFVHYDTVLGTGSRLGGNAFLTKGQQVPPGARWMGNPAEEVAGSRHPVS</sequence>
<dbReference type="Proteomes" id="UP001199469">
    <property type="component" value="Unassembled WGS sequence"/>
</dbReference>
<dbReference type="InterPro" id="IPR010071">
    <property type="entry name" value="AA_adenyl_dom"/>
</dbReference>
<dbReference type="SUPFAM" id="SSF47336">
    <property type="entry name" value="ACP-like"/>
    <property type="match status" value="1"/>
</dbReference>
<dbReference type="InterPro" id="IPR025110">
    <property type="entry name" value="AMP-bd_C"/>
</dbReference>
<feature type="transmembrane region" description="Helical" evidence="4">
    <location>
        <begin position="678"/>
        <end position="700"/>
    </location>
</feature>
<dbReference type="Gene3D" id="1.10.1200.10">
    <property type="entry name" value="ACP-like"/>
    <property type="match status" value="1"/>
</dbReference>
<dbReference type="InterPro" id="IPR012728">
    <property type="entry name" value="Pls/PosA_C"/>
</dbReference>
<accession>A0ABS8PA49</accession>
<dbReference type="SUPFAM" id="SSF51161">
    <property type="entry name" value="Trimeric LpxA-like enzymes"/>
    <property type="match status" value="3"/>
</dbReference>
<feature type="domain" description="Carrier" evidence="5">
    <location>
        <begin position="576"/>
        <end position="653"/>
    </location>
</feature>
<dbReference type="InterPro" id="IPR000873">
    <property type="entry name" value="AMP-dep_synth/lig_dom"/>
</dbReference>
<dbReference type="InterPro" id="IPR045851">
    <property type="entry name" value="AMP-bd_C_sf"/>
</dbReference>
<keyword evidence="4" id="KW-1133">Transmembrane helix</keyword>
<comment type="caution">
    <text evidence="6">The sequence shown here is derived from an EMBL/GenBank/DDBJ whole genome shotgun (WGS) entry which is preliminary data.</text>
</comment>
<feature type="transmembrane region" description="Helical" evidence="4">
    <location>
        <begin position="757"/>
        <end position="781"/>
    </location>
</feature>
<dbReference type="NCBIfam" id="TIGR01733">
    <property type="entry name" value="AA-adenyl-dom"/>
    <property type="match status" value="1"/>
</dbReference>
<dbReference type="PANTHER" id="PTHR45527:SF1">
    <property type="entry name" value="FATTY ACID SYNTHASE"/>
    <property type="match status" value="1"/>
</dbReference>
<keyword evidence="4" id="KW-0812">Transmembrane</keyword>
<dbReference type="Gene3D" id="2.160.10.10">
    <property type="entry name" value="Hexapeptide repeat proteins"/>
    <property type="match status" value="2"/>
</dbReference>
<protein>
    <submittedName>
        <fullName evidence="6">Amino acid adenylation domain-containing protein</fullName>
    </submittedName>
</protein>
<dbReference type="NCBIfam" id="TIGR02353">
    <property type="entry name" value="NRPS_term_dom"/>
    <property type="match status" value="1"/>
</dbReference>
<evidence type="ECO:0000256" key="1">
    <source>
        <dbReference type="ARBA" id="ARBA00022450"/>
    </source>
</evidence>
<name>A0ABS8PA49_9PSEU</name>
<gene>
    <name evidence="6" type="ORF">LQ327_17265</name>
</gene>
<dbReference type="PROSITE" id="PS00455">
    <property type="entry name" value="AMP_BINDING"/>
    <property type="match status" value="1"/>
</dbReference>
<evidence type="ECO:0000256" key="3">
    <source>
        <dbReference type="SAM" id="MobiDB-lite"/>
    </source>
</evidence>
<keyword evidence="2" id="KW-0597">Phosphoprotein</keyword>
<feature type="transmembrane region" description="Helical" evidence="4">
    <location>
        <begin position="712"/>
        <end position="737"/>
    </location>
</feature>
<dbReference type="RefSeq" id="WP_230735848.1">
    <property type="nucleotide sequence ID" value="NZ_JAJNDB010000003.1"/>
</dbReference>
<feature type="transmembrane region" description="Helical" evidence="4">
    <location>
        <begin position="1168"/>
        <end position="1193"/>
    </location>
</feature>